<dbReference type="AlphaFoldDB" id="A0A0S7EJA2"/>
<organism evidence="2">
    <name type="scientific">Poeciliopsis prolifica</name>
    <name type="common">blackstripe livebearer</name>
    <dbReference type="NCBI Taxonomy" id="188132"/>
    <lineage>
        <taxon>Eukaryota</taxon>
        <taxon>Metazoa</taxon>
        <taxon>Chordata</taxon>
        <taxon>Craniata</taxon>
        <taxon>Vertebrata</taxon>
        <taxon>Euteleostomi</taxon>
        <taxon>Actinopterygii</taxon>
        <taxon>Neopterygii</taxon>
        <taxon>Teleostei</taxon>
        <taxon>Neoteleostei</taxon>
        <taxon>Acanthomorphata</taxon>
        <taxon>Ovalentaria</taxon>
        <taxon>Atherinomorphae</taxon>
        <taxon>Cyprinodontiformes</taxon>
        <taxon>Poeciliidae</taxon>
        <taxon>Poeciliinae</taxon>
        <taxon>Poeciliopsis</taxon>
    </lineage>
</organism>
<feature type="non-terminal residue" evidence="2">
    <location>
        <position position="104"/>
    </location>
</feature>
<protein>
    <submittedName>
        <fullName evidence="2">PPUP9226</fullName>
    </submittedName>
</protein>
<feature type="non-terminal residue" evidence="2">
    <location>
        <position position="1"/>
    </location>
</feature>
<dbReference type="EMBL" id="GBYX01476486">
    <property type="protein sequence ID" value="JAO05191.1"/>
    <property type="molecule type" value="Transcribed_RNA"/>
</dbReference>
<keyword evidence="1" id="KW-0472">Membrane</keyword>
<gene>
    <name evidence="2" type="primary">PPUP9226</name>
</gene>
<reference evidence="2" key="1">
    <citation type="submission" date="2014-12" db="EMBL/GenBank/DDBJ databases">
        <title>Parallel Evolution in Life History Adaptation Evident in the Tissue-Specific Poeciliopsis prolifica transcriptome.</title>
        <authorList>
            <person name="Jue N.K."/>
            <person name="Foley R.J."/>
            <person name="Obergfell C."/>
            <person name="Reznick D.N."/>
            <person name="O'Neill R.J."/>
            <person name="O'Neill M.J."/>
        </authorList>
    </citation>
    <scope>NUCLEOTIDE SEQUENCE</scope>
</reference>
<feature type="transmembrane region" description="Helical" evidence="1">
    <location>
        <begin position="68"/>
        <end position="88"/>
    </location>
</feature>
<feature type="transmembrane region" description="Helical" evidence="1">
    <location>
        <begin position="36"/>
        <end position="56"/>
    </location>
</feature>
<evidence type="ECO:0000313" key="2">
    <source>
        <dbReference type="EMBL" id="JAO05191.1"/>
    </source>
</evidence>
<proteinExistence type="predicted"/>
<keyword evidence="1" id="KW-0812">Transmembrane</keyword>
<accession>A0A0S7EJA2</accession>
<evidence type="ECO:0000256" key="1">
    <source>
        <dbReference type="SAM" id="Phobius"/>
    </source>
</evidence>
<name>A0A0S7EJA2_9TELE</name>
<sequence>QLLKAGHLPNQRKKKVPAISSDCWRTLQPLFTRCHFLLLLSIYLLFDAIIFLASLSSFDRRYTQSSDFMFSCVSIFVPGMAVLQQLTLGTVPFMKTMPQVHCSS</sequence>
<keyword evidence="1" id="KW-1133">Transmembrane helix</keyword>